<dbReference type="EMBL" id="JBJHZX010000080">
    <property type="protein sequence ID" value="MFL0198692.1"/>
    <property type="molecule type" value="Genomic_DNA"/>
</dbReference>
<gene>
    <name evidence="1" type="ORF">ACJDU8_24510</name>
</gene>
<comment type="caution">
    <text evidence="1">The sequence shown here is derived from an EMBL/GenBank/DDBJ whole genome shotgun (WGS) entry which is preliminary data.</text>
</comment>
<evidence type="ECO:0000313" key="1">
    <source>
        <dbReference type="EMBL" id="MFL0198692.1"/>
    </source>
</evidence>
<dbReference type="RefSeq" id="WP_406794805.1">
    <property type="nucleotide sequence ID" value="NZ_JBJHZX010000080.1"/>
</dbReference>
<sequence>MNFYTNLLKNLDIAILEVISTSGGNEGKIIRDINSYYKLYKQATTTEKKDKVIEGYLRKSKRKNNGFIFFLNEFSIARTFDSDKRCEQVEFIFEQYLPCLEKEDISDIDMFAEKARLLNKKNSLEISAISKIAMVYMPNKYFPYDSTVRDALKKYLNELNIKINIKGSYKNFYKIANEVFYECENEIIKGIKSKNFLKKFPLNDKLVLERYEYLEQTCELLNIVNVDDLIARRAFDKMLMMLGNYHYCNLDVFKSELIDMEKLLYS</sequence>
<name>A0ABW8SSJ1_9CLOT</name>
<keyword evidence="2" id="KW-1185">Reference proteome</keyword>
<accession>A0ABW8SSJ1</accession>
<reference evidence="1 2" key="1">
    <citation type="submission" date="2024-11" db="EMBL/GenBank/DDBJ databases">
        <authorList>
            <person name="Heng Y.C."/>
            <person name="Lim A.C.H."/>
            <person name="Lee J.K.Y."/>
            <person name="Kittelmann S."/>
        </authorList>
    </citation>
    <scope>NUCLEOTIDE SEQUENCE [LARGE SCALE GENOMIC DNA]</scope>
    <source>
        <strain evidence="1 2">WILCCON 0269</strain>
    </source>
</reference>
<proteinExistence type="predicted"/>
<evidence type="ECO:0000313" key="2">
    <source>
        <dbReference type="Proteomes" id="UP001623660"/>
    </source>
</evidence>
<protein>
    <submittedName>
        <fullName evidence="1">Uncharacterized protein</fullName>
    </submittedName>
</protein>
<organism evidence="1 2">
    <name type="scientific">Candidatus Clostridium eludens</name>
    <dbReference type="NCBI Taxonomy" id="3381663"/>
    <lineage>
        <taxon>Bacteria</taxon>
        <taxon>Bacillati</taxon>
        <taxon>Bacillota</taxon>
        <taxon>Clostridia</taxon>
        <taxon>Eubacteriales</taxon>
        <taxon>Clostridiaceae</taxon>
        <taxon>Clostridium</taxon>
    </lineage>
</organism>
<dbReference type="Proteomes" id="UP001623660">
    <property type="component" value="Unassembled WGS sequence"/>
</dbReference>